<evidence type="ECO:0000256" key="2">
    <source>
        <dbReference type="PROSITE-ProRule" id="PRU01379"/>
    </source>
</evidence>
<dbReference type="Proteomes" id="UP001174909">
    <property type="component" value="Unassembled WGS sequence"/>
</dbReference>
<feature type="domain" description="Peptidase M14" evidence="3">
    <location>
        <begin position="1"/>
        <end position="81"/>
    </location>
</feature>
<evidence type="ECO:0000259" key="3">
    <source>
        <dbReference type="PROSITE" id="PS52035"/>
    </source>
</evidence>
<sequence>ASGSNYTSERSADLYLASGVASDWFYGEEATSENEGYRAASYTVELRPSGTASYGFELPSDQIIPTAEEVVPAIISFAEAILADPIVNN</sequence>
<proteinExistence type="inferred from homology"/>
<feature type="non-terminal residue" evidence="4">
    <location>
        <position position="1"/>
    </location>
</feature>
<protein>
    <submittedName>
        <fullName evidence="4">Zinc carboxypeptidase A 1</fullName>
    </submittedName>
</protein>
<dbReference type="AlphaFoldDB" id="A0AA35WUD6"/>
<name>A0AA35WUD6_GEOBA</name>
<comment type="caution">
    <text evidence="4">The sequence shown here is derived from an EMBL/GenBank/DDBJ whole genome shotgun (WGS) entry which is preliminary data.</text>
</comment>
<reference evidence="4" key="1">
    <citation type="submission" date="2023-03" db="EMBL/GenBank/DDBJ databases">
        <authorList>
            <person name="Steffen K."/>
            <person name="Cardenas P."/>
        </authorList>
    </citation>
    <scope>NUCLEOTIDE SEQUENCE</scope>
</reference>
<dbReference type="GO" id="GO:0006508">
    <property type="term" value="P:proteolysis"/>
    <property type="evidence" value="ECO:0007669"/>
    <property type="project" value="InterPro"/>
</dbReference>
<keyword evidence="5" id="KW-1185">Reference proteome</keyword>
<organism evidence="4 5">
    <name type="scientific">Geodia barretti</name>
    <name type="common">Barrett's horny sponge</name>
    <dbReference type="NCBI Taxonomy" id="519541"/>
    <lineage>
        <taxon>Eukaryota</taxon>
        <taxon>Metazoa</taxon>
        <taxon>Porifera</taxon>
        <taxon>Demospongiae</taxon>
        <taxon>Heteroscleromorpha</taxon>
        <taxon>Tetractinellida</taxon>
        <taxon>Astrophorina</taxon>
        <taxon>Geodiidae</taxon>
        <taxon>Geodia</taxon>
    </lineage>
</organism>
<dbReference type="Pfam" id="PF00246">
    <property type="entry name" value="Peptidase_M14"/>
    <property type="match status" value="1"/>
</dbReference>
<feature type="active site" description="Proton donor/acceptor" evidence="2">
    <location>
        <position position="45"/>
    </location>
</feature>
<evidence type="ECO:0000313" key="5">
    <source>
        <dbReference type="Proteomes" id="UP001174909"/>
    </source>
</evidence>
<dbReference type="PROSITE" id="PS52035">
    <property type="entry name" value="PEPTIDASE_M14"/>
    <property type="match status" value="1"/>
</dbReference>
<accession>A0AA35WUD6</accession>
<dbReference type="GO" id="GO:0008270">
    <property type="term" value="F:zinc ion binding"/>
    <property type="evidence" value="ECO:0007669"/>
    <property type="project" value="InterPro"/>
</dbReference>
<evidence type="ECO:0000313" key="4">
    <source>
        <dbReference type="EMBL" id="CAI8026892.1"/>
    </source>
</evidence>
<comment type="similarity">
    <text evidence="1 2">Belongs to the peptidase M14 family.</text>
</comment>
<dbReference type="Gene3D" id="3.40.630.10">
    <property type="entry name" value="Zn peptidases"/>
    <property type="match status" value="1"/>
</dbReference>
<dbReference type="EMBL" id="CASHTH010002244">
    <property type="protein sequence ID" value="CAI8026892.1"/>
    <property type="molecule type" value="Genomic_DNA"/>
</dbReference>
<dbReference type="SUPFAM" id="SSF53187">
    <property type="entry name" value="Zn-dependent exopeptidases"/>
    <property type="match status" value="1"/>
</dbReference>
<keyword evidence="4" id="KW-0378">Hydrolase</keyword>
<dbReference type="InterPro" id="IPR000834">
    <property type="entry name" value="Peptidase_M14"/>
</dbReference>
<keyword evidence="4" id="KW-0121">Carboxypeptidase</keyword>
<evidence type="ECO:0000256" key="1">
    <source>
        <dbReference type="ARBA" id="ARBA00005988"/>
    </source>
</evidence>
<dbReference type="GO" id="GO:0004181">
    <property type="term" value="F:metallocarboxypeptidase activity"/>
    <property type="evidence" value="ECO:0007669"/>
    <property type="project" value="InterPro"/>
</dbReference>
<keyword evidence="4" id="KW-0645">Protease</keyword>
<gene>
    <name evidence="4" type="ORF">GBAR_LOCUS15409</name>
</gene>